<evidence type="ECO:0000313" key="2">
    <source>
        <dbReference type="EMBL" id="GAA4816094.1"/>
    </source>
</evidence>
<feature type="region of interest" description="Disordered" evidence="1">
    <location>
        <begin position="1"/>
        <end position="22"/>
    </location>
</feature>
<dbReference type="Proteomes" id="UP001501265">
    <property type="component" value="Unassembled WGS sequence"/>
</dbReference>
<name>A0ABP9CQ00_9ACTN</name>
<reference evidence="3" key="1">
    <citation type="journal article" date="2019" name="Int. J. Syst. Evol. Microbiol.">
        <title>The Global Catalogue of Microorganisms (GCM) 10K type strain sequencing project: providing services to taxonomists for standard genome sequencing and annotation.</title>
        <authorList>
            <consortium name="The Broad Institute Genomics Platform"/>
            <consortium name="The Broad Institute Genome Sequencing Center for Infectious Disease"/>
            <person name="Wu L."/>
            <person name="Ma J."/>
        </authorList>
    </citation>
    <scope>NUCLEOTIDE SEQUENCE [LARGE SCALE GENOMIC DNA]</scope>
    <source>
        <strain evidence="3">JCM 18081</strain>
    </source>
</reference>
<protein>
    <submittedName>
        <fullName evidence="2">Uncharacterized protein</fullName>
    </submittedName>
</protein>
<gene>
    <name evidence="2" type="ORF">GCM10023220_55410</name>
</gene>
<organism evidence="2 3">
    <name type="scientific">Streptomyces ziwulingensis</name>
    <dbReference type="NCBI Taxonomy" id="1045501"/>
    <lineage>
        <taxon>Bacteria</taxon>
        <taxon>Bacillati</taxon>
        <taxon>Actinomycetota</taxon>
        <taxon>Actinomycetes</taxon>
        <taxon>Kitasatosporales</taxon>
        <taxon>Streptomycetaceae</taxon>
        <taxon>Streptomyces</taxon>
    </lineage>
</organism>
<evidence type="ECO:0000256" key="1">
    <source>
        <dbReference type="SAM" id="MobiDB-lite"/>
    </source>
</evidence>
<evidence type="ECO:0000313" key="3">
    <source>
        <dbReference type="Proteomes" id="UP001501265"/>
    </source>
</evidence>
<accession>A0ABP9CQ00</accession>
<feature type="compositionally biased region" description="Basic residues" evidence="1">
    <location>
        <begin position="1"/>
        <end position="14"/>
    </location>
</feature>
<keyword evidence="3" id="KW-1185">Reference proteome</keyword>
<sequence>MNARQPPRHQIRARHTGELEARADEERAAGLLPEETPLRIPEADLAHLCV</sequence>
<comment type="caution">
    <text evidence="2">The sequence shown here is derived from an EMBL/GenBank/DDBJ whole genome shotgun (WGS) entry which is preliminary data.</text>
</comment>
<dbReference type="EMBL" id="BAABIG010000061">
    <property type="protein sequence ID" value="GAA4816094.1"/>
    <property type="molecule type" value="Genomic_DNA"/>
</dbReference>
<proteinExistence type="predicted"/>